<dbReference type="InterPro" id="IPR040673">
    <property type="entry name" value="CCDC81_HU_dom_2"/>
</dbReference>
<keyword evidence="5" id="KW-1185">Reference proteome</keyword>
<evidence type="ECO:0000313" key="4">
    <source>
        <dbReference type="EMBL" id="GMH77742.1"/>
    </source>
</evidence>
<dbReference type="AlphaFoldDB" id="A0A9W7ASX1"/>
<feature type="region of interest" description="Disordered" evidence="2">
    <location>
        <begin position="311"/>
        <end position="356"/>
    </location>
</feature>
<accession>A0A9W7ASX1</accession>
<dbReference type="OrthoDB" id="190735at2759"/>
<dbReference type="EMBL" id="BRXZ01001750">
    <property type="protein sequence ID" value="GMH77742.1"/>
    <property type="molecule type" value="Genomic_DNA"/>
</dbReference>
<name>A0A9W7ASX1_9STRA</name>
<evidence type="ECO:0000256" key="1">
    <source>
        <dbReference type="SAM" id="Coils"/>
    </source>
</evidence>
<feature type="compositionally biased region" description="Basic and acidic residues" evidence="2">
    <location>
        <begin position="311"/>
        <end position="342"/>
    </location>
</feature>
<comment type="caution">
    <text evidence="4">The sequence shown here is derived from an EMBL/GenBank/DDBJ whole genome shotgun (WGS) entry which is preliminary data.</text>
</comment>
<evidence type="ECO:0000256" key="2">
    <source>
        <dbReference type="SAM" id="MobiDB-lite"/>
    </source>
</evidence>
<feature type="region of interest" description="Disordered" evidence="2">
    <location>
        <begin position="198"/>
        <end position="217"/>
    </location>
</feature>
<protein>
    <recommendedName>
        <fullName evidence="3">CCDC81 HU domain-containing protein</fullName>
    </recommendedName>
</protein>
<organism evidence="4 5">
    <name type="scientific">Triparma retinervis</name>
    <dbReference type="NCBI Taxonomy" id="2557542"/>
    <lineage>
        <taxon>Eukaryota</taxon>
        <taxon>Sar</taxon>
        <taxon>Stramenopiles</taxon>
        <taxon>Ochrophyta</taxon>
        <taxon>Bolidophyceae</taxon>
        <taxon>Parmales</taxon>
        <taxon>Triparmaceae</taxon>
        <taxon>Triparma</taxon>
    </lineage>
</organism>
<evidence type="ECO:0000313" key="5">
    <source>
        <dbReference type="Proteomes" id="UP001165082"/>
    </source>
</evidence>
<evidence type="ECO:0000259" key="3">
    <source>
        <dbReference type="Pfam" id="PF18289"/>
    </source>
</evidence>
<reference evidence="4" key="1">
    <citation type="submission" date="2022-07" db="EMBL/GenBank/DDBJ databases">
        <title>Genome analysis of Parmales, a sister group of diatoms, reveals the evolutionary specialization of diatoms from phago-mixotrophs to photoautotrophs.</title>
        <authorList>
            <person name="Ban H."/>
            <person name="Sato S."/>
            <person name="Yoshikawa S."/>
            <person name="Kazumasa Y."/>
            <person name="Nakamura Y."/>
            <person name="Ichinomiya M."/>
            <person name="Saitoh K."/>
            <person name="Sato N."/>
            <person name="Blanc-Mathieu R."/>
            <person name="Endo H."/>
            <person name="Kuwata A."/>
            <person name="Ogata H."/>
        </authorList>
    </citation>
    <scope>NUCLEOTIDE SEQUENCE</scope>
</reference>
<feature type="compositionally biased region" description="Low complexity" evidence="2">
    <location>
        <begin position="201"/>
        <end position="212"/>
    </location>
</feature>
<feature type="coiled-coil region" evidence="1">
    <location>
        <begin position="258"/>
        <end position="285"/>
    </location>
</feature>
<sequence>MGYNLRALLNECKKSTGNSNCEMVWKALIHVMAETLRTGKGCSLRNLLSITSIRTSIRDPKPGLKDHVFFLAPSICKSYGLSFRKPGSALLSPCIEVNISKMCVMTKLDKDSVVGAMKAIVSKLGEFMGSGDHVQVPFGKLGILLCQKRIASFKFASGGIAAPNMVQSILTDAIRNGGTMSETGSFVDQFMTRKASERAAADAAPNNLNQPDDTPPWLKNSYAVKKEKLEETMANHVFPKFLIPEKHKSMVTTNGAVIRNMEIAYDRLENTIADASAHKDKQELEFKVMQEKGFKDYMSRRTKQADLRKDIRESLDAQSKEDRRRRMEEIERERKEISETFKGRHKAYPQAKPMDLQQEYSVKKNLRDSLLAQAGRQQQEAQAKRQANIAREQQILVVLRQNLRKERAEKLAGKQGGDAAMSLEWEKQISTMKRLRNLEH</sequence>
<keyword evidence="1" id="KW-0175">Coiled coil</keyword>
<feature type="domain" description="CCDC81 HU" evidence="3">
    <location>
        <begin position="96"/>
        <end position="157"/>
    </location>
</feature>
<gene>
    <name evidence="4" type="ORF">TrRE_jg8290</name>
</gene>
<dbReference type="Proteomes" id="UP001165082">
    <property type="component" value="Unassembled WGS sequence"/>
</dbReference>
<dbReference type="Pfam" id="PF18289">
    <property type="entry name" value="HU-CCDC81_euk_2"/>
    <property type="match status" value="1"/>
</dbReference>
<proteinExistence type="predicted"/>